<evidence type="ECO:0000313" key="2">
    <source>
        <dbReference type="Proteomes" id="UP000305398"/>
    </source>
</evidence>
<dbReference type="Gene3D" id="3.90.1140.10">
    <property type="entry name" value="Cyclic phosphodiesterase"/>
    <property type="match status" value="1"/>
</dbReference>
<reference evidence="1 2" key="1">
    <citation type="submission" date="2019-06" db="EMBL/GenBank/DDBJ databases">
        <authorList>
            <person name="Srinivasan S."/>
        </authorList>
    </citation>
    <scope>NUCLEOTIDE SEQUENCE [LARGE SCALE GENOMIC DNA]</scope>
    <source>
        <strain evidence="1 2">17J68-5</strain>
    </source>
</reference>
<proteinExistence type="predicted"/>
<name>A0A5B8A427_9BACT</name>
<dbReference type="EMBL" id="CP040896">
    <property type="protein sequence ID" value="QDA62164.1"/>
    <property type="molecule type" value="Genomic_DNA"/>
</dbReference>
<dbReference type="KEGG" id="hyj:FHG12_19585"/>
<organism evidence="1 2">
    <name type="scientific">Hymenobacter jejuensis</name>
    <dbReference type="NCBI Taxonomy" id="2502781"/>
    <lineage>
        <taxon>Bacteria</taxon>
        <taxon>Pseudomonadati</taxon>
        <taxon>Bacteroidota</taxon>
        <taxon>Cytophagia</taxon>
        <taxon>Cytophagales</taxon>
        <taxon>Hymenobacteraceae</taxon>
        <taxon>Hymenobacter</taxon>
    </lineage>
</organism>
<gene>
    <name evidence="1" type="ORF">FHG12_19585</name>
</gene>
<dbReference type="Pfam" id="PF13563">
    <property type="entry name" value="2_5_RNA_ligase2"/>
    <property type="match status" value="1"/>
</dbReference>
<dbReference type="GO" id="GO:0016874">
    <property type="term" value="F:ligase activity"/>
    <property type="evidence" value="ECO:0007669"/>
    <property type="project" value="UniProtKB-KW"/>
</dbReference>
<dbReference type="InterPro" id="IPR009097">
    <property type="entry name" value="Cyclic_Pdiesterase"/>
</dbReference>
<dbReference type="SUPFAM" id="SSF55144">
    <property type="entry name" value="LigT-like"/>
    <property type="match status" value="1"/>
</dbReference>
<sequence length="182" mass="20694">MNVLYLVAVMPPEPVLSEVWGLKQEVHRLTGSRNALKLPAHITLIPPLRQPPEFEIKFRAALSAFAATQAPFAVGLRNFAWFGDRTLFVQINQPTGIQAFQAQLEAWCATHLPEVPREKRPFTPHMTLATRDLSSAQVPELRTLFAARHFEAEFSVRAFQLFRHDGRSWHVIEEFGLNDPTN</sequence>
<protein>
    <submittedName>
        <fullName evidence="1">2'-5' RNA ligase family protein</fullName>
    </submittedName>
</protein>
<dbReference type="OrthoDB" id="1951600at2"/>
<accession>A0A5B8A427</accession>
<dbReference type="InterPro" id="IPR050580">
    <property type="entry name" value="2H_phosphoesterase_YjcG-like"/>
</dbReference>
<dbReference type="PANTHER" id="PTHR40037">
    <property type="entry name" value="PHOSPHOESTERASE YJCG-RELATED"/>
    <property type="match status" value="1"/>
</dbReference>
<evidence type="ECO:0000313" key="1">
    <source>
        <dbReference type="EMBL" id="QDA62164.1"/>
    </source>
</evidence>
<dbReference type="AlphaFoldDB" id="A0A5B8A427"/>
<keyword evidence="2" id="KW-1185">Reference proteome</keyword>
<dbReference type="Proteomes" id="UP000305398">
    <property type="component" value="Chromosome"/>
</dbReference>
<keyword evidence="1" id="KW-0436">Ligase</keyword>
<dbReference type="RefSeq" id="WP_139517395.1">
    <property type="nucleotide sequence ID" value="NZ_CP040896.1"/>
</dbReference>
<dbReference type="PANTHER" id="PTHR40037:SF1">
    <property type="entry name" value="PHOSPHOESTERASE SAOUHSC_00951-RELATED"/>
    <property type="match status" value="1"/>
</dbReference>